<evidence type="ECO:0000313" key="2">
    <source>
        <dbReference type="Proteomes" id="UP000095601"/>
    </source>
</evidence>
<evidence type="ECO:0000313" key="1">
    <source>
        <dbReference type="EMBL" id="OEL10806.1"/>
    </source>
</evidence>
<comment type="caution">
    <text evidence="1">The sequence shown here is derived from an EMBL/GenBank/DDBJ whole genome shotgun (WGS) entry which is preliminary data.</text>
</comment>
<reference evidence="1 2" key="1">
    <citation type="submission" date="2016-09" db="EMBL/GenBank/DDBJ databases">
        <authorList>
            <person name="Capua I."/>
            <person name="De Benedictis P."/>
            <person name="Joannis T."/>
            <person name="Lombin L.H."/>
            <person name="Cattoli G."/>
        </authorList>
    </citation>
    <scope>NUCLEOTIDE SEQUENCE [LARGE SCALE GENOMIC DNA]</scope>
    <source>
        <strain evidence="1 2">NRS-1</strain>
    </source>
</reference>
<gene>
    <name evidence="1" type="ORF">BHF72_0001</name>
</gene>
<dbReference type="Proteomes" id="UP000095601">
    <property type="component" value="Unassembled WGS sequence"/>
</dbReference>
<dbReference type="AlphaFoldDB" id="A0A1E5UD17"/>
<sequence length="184" mass="21511">MEYQSAIAFFYIDIRYQIKNNTLIITEDLFSEKDYYHYLETGAINSIAQMNDAYLYDQNKSHTENLSHAIEKIVNNRRLIYGIPLVSKFGKNLTENEWELIVKKFSVKTTTTFNSSFLDFLREKGLHPKPFDEEKGQWVANCPSGAKHPIMISAYFDEFGCGWCKKKGGKQELKDWIQEINLEK</sequence>
<name>A0A1E5UD17_9FLAO</name>
<organism evidence="1 2">
    <name type="scientific">Cloacibacterium normanense</name>
    <dbReference type="NCBI Taxonomy" id="237258"/>
    <lineage>
        <taxon>Bacteria</taxon>
        <taxon>Pseudomonadati</taxon>
        <taxon>Bacteroidota</taxon>
        <taxon>Flavobacteriia</taxon>
        <taxon>Flavobacteriales</taxon>
        <taxon>Weeksellaceae</taxon>
    </lineage>
</organism>
<proteinExistence type="predicted"/>
<accession>A0A1E5UD17</accession>
<dbReference type="EMBL" id="MKGI01000071">
    <property type="protein sequence ID" value="OEL10806.1"/>
    <property type="molecule type" value="Genomic_DNA"/>
</dbReference>
<keyword evidence="2" id="KW-1185">Reference proteome</keyword>
<protein>
    <submittedName>
        <fullName evidence="1">Uncharacterized protein</fullName>
    </submittedName>
</protein>